<keyword evidence="2" id="KW-0326">Glycosidase</keyword>
<evidence type="ECO:0000259" key="3">
    <source>
        <dbReference type="Pfam" id="PF01055"/>
    </source>
</evidence>
<organism evidence="5 6">
    <name type="scientific">Schleiferilactobacillus harbinensis DSM 16991</name>
    <dbReference type="NCBI Taxonomy" id="1122147"/>
    <lineage>
        <taxon>Bacteria</taxon>
        <taxon>Bacillati</taxon>
        <taxon>Bacillota</taxon>
        <taxon>Bacilli</taxon>
        <taxon>Lactobacillales</taxon>
        <taxon>Lactobacillaceae</taxon>
        <taxon>Schleiferilactobacillus</taxon>
    </lineage>
</organism>
<dbReference type="Gene3D" id="2.60.40.1180">
    <property type="entry name" value="Golgi alpha-mannosidase II"/>
    <property type="match status" value="2"/>
</dbReference>
<dbReference type="SUPFAM" id="SSF51445">
    <property type="entry name" value="(Trans)glycosidases"/>
    <property type="match status" value="1"/>
</dbReference>
<dbReference type="PANTHER" id="PTHR22762">
    <property type="entry name" value="ALPHA-GLUCOSIDASE"/>
    <property type="match status" value="1"/>
</dbReference>
<dbReference type="Pfam" id="PF01055">
    <property type="entry name" value="Glyco_hydro_31_2nd"/>
    <property type="match status" value="1"/>
</dbReference>
<comment type="caution">
    <text evidence="5">The sequence shown here is derived from an EMBL/GenBank/DDBJ whole genome shotgun (WGS) entry which is preliminary data.</text>
</comment>
<feature type="domain" description="Glycoside hydrolase family 31 TIM barrel" evidence="3">
    <location>
        <begin position="185"/>
        <end position="489"/>
    </location>
</feature>
<evidence type="ECO:0000256" key="1">
    <source>
        <dbReference type="ARBA" id="ARBA00007806"/>
    </source>
</evidence>
<dbReference type="RefSeq" id="WP_152319374.1">
    <property type="nucleotide sequence ID" value="NZ_AUEH01000015.1"/>
</dbReference>
<feature type="domain" description="Glycosyl hydrolase family 31 C-terminal" evidence="4">
    <location>
        <begin position="498"/>
        <end position="589"/>
    </location>
</feature>
<dbReference type="OrthoDB" id="176168at2"/>
<dbReference type="eggNOG" id="COG1501">
    <property type="taxonomic scope" value="Bacteria"/>
</dbReference>
<dbReference type="PATRIC" id="fig|1122147.4.peg.2914"/>
<protein>
    <submittedName>
        <fullName evidence="5">Glycosyl hydrolase, family 31</fullName>
    </submittedName>
</protein>
<gene>
    <name evidence="5" type="ORF">FC91_GL002828</name>
</gene>
<dbReference type="GO" id="GO:0005975">
    <property type="term" value="P:carbohydrate metabolic process"/>
    <property type="evidence" value="ECO:0007669"/>
    <property type="project" value="InterPro"/>
</dbReference>
<keyword evidence="2 5" id="KW-0378">Hydrolase</keyword>
<dbReference type="GO" id="GO:0090599">
    <property type="term" value="F:alpha-glucosidase activity"/>
    <property type="evidence" value="ECO:0007669"/>
    <property type="project" value="TreeGrafter"/>
</dbReference>
<dbReference type="AlphaFoldDB" id="A0A0R1XG04"/>
<reference evidence="5 6" key="1">
    <citation type="journal article" date="2015" name="Genome Announc.">
        <title>Expanding the biotechnology potential of lactobacilli through comparative genomics of 213 strains and associated genera.</title>
        <authorList>
            <person name="Sun Z."/>
            <person name="Harris H.M."/>
            <person name="McCann A."/>
            <person name="Guo C."/>
            <person name="Argimon S."/>
            <person name="Zhang W."/>
            <person name="Yang X."/>
            <person name="Jeffery I.B."/>
            <person name="Cooney J.C."/>
            <person name="Kagawa T.F."/>
            <person name="Liu W."/>
            <person name="Song Y."/>
            <person name="Salvetti E."/>
            <person name="Wrobel A."/>
            <person name="Rasinkangas P."/>
            <person name="Parkhill J."/>
            <person name="Rea M.C."/>
            <person name="O'Sullivan O."/>
            <person name="Ritari J."/>
            <person name="Douillard F.P."/>
            <person name="Paul Ross R."/>
            <person name="Yang R."/>
            <person name="Briner A.E."/>
            <person name="Felis G.E."/>
            <person name="de Vos W.M."/>
            <person name="Barrangou R."/>
            <person name="Klaenhammer T.R."/>
            <person name="Caufield P.W."/>
            <person name="Cui Y."/>
            <person name="Zhang H."/>
            <person name="O'Toole P.W."/>
        </authorList>
    </citation>
    <scope>NUCLEOTIDE SEQUENCE [LARGE SCALE GENOMIC DNA]</scope>
    <source>
        <strain evidence="5 6">DSM 16991</strain>
    </source>
</reference>
<dbReference type="Proteomes" id="UP000050949">
    <property type="component" value="Unassembled WGS sequence"/>
</dbReference>
<evidence type="ECO:0000259" key="4">
    <source>
        <dbReference type="Pfam" id="PF21365"/>
    </source>
</evidence>
<proteinExistence type="inferred from homology"/>
<dbReference type="InterPro" id="IPR017853">
    <property type="entry name" value="GH"/>
</dbReference>
<dbReference type="InterPro" id="IPR013780">
    <property type="entry name" value="Glyco_hydro_b"/>
</dbReference>
<evidence type="ECO:0000256" key="2">
    <source>
        <dbReference type="RuleBase" id="RU361185"/>
    </source>
</evidence>
<dbReference type="SUPFAM" id="SSF51011">
    <property type="entry name" value="Glycosyl hydrolase domain"/>
    <property type="match status" value="1"/>
</dbReference>
<dbReference type="GO" id="GO:0006491">
    <property type="term" value="P:N-glycan processing"/>
    <property type="evidence" value="ECO:0007669"/>
    <property type="project" value="TreeGrafter"/>
</dbReference>
<evidence type="ECO:0000313" key="5">
    <source>
        <dbReference type="EMBL" id="KRM26905.1"/>
    </source>
</evidence>
<comment type="similarity">
    <text evidence="1 2">Belongs to the glycosyl hydrolase 31 family.</text>
</comment>
<dbReference type="InterPro" id="IPR000322">
    <property type="entry name" value="Glyco_hydro_31_TIM"/>
</dbReference>
<dbReference type="Pfam" id="PF21365">
    <property type="entry name" value="Glyco_hydro_31_3rd"/>
    <property type="match status" value="1"/>
</dbReference>
<sequence length="762" mass="87091">MTTQQQITGDKYRFTVLTPSLIRMEYSESGQFEDGLTQVVINREFPAFDFKVIDYPDRLDIVTEFLHVHYNKQPFSGGGLYVELLKSASYWEQTWHYGQALDTLKGTARTLDGVNGAIPLGDGLVSRTGFSILDDSESLLLDNAANDGQGAVKPRPIAEQDFYFFGYQDRYLEALHDYYVLTGFPPLVPRFALGNWWSRYWPYTEQSFTQLMDKFRDWHIPLSTVCIDMDWHLVDIPAQYGNGWTGYSWNKKLFPDPPKFLQSLHDDGLKVALNVHPASGVRAYEDAYPRMAKRLGLDTKNEQPADFNLIDPNFLKSYFEDLHHPLEDEGVDFWWIDWQQGTETGQKGLDPLWLLNYYHYNDSVRRHGQDALILSRYAGPGSHRYPIGFSGDTWITWDSLQFQPYFTATASNIGYGWWSNDIGGHMAGQRDEELELRWMQLGVFSPINRLHSSSSLFINKEPWTFSAPYDQYIVQALQARHRLLPYLYTHDVRAHEEGIPLILPAYYQEPGNDEAYQVPNEYFFGEKMLVAPVTTKQSPEYRMAKTSVWLPKGTWYDFYHDWAYQGDTTLDVYRALNETPVFVPAGAVIPLTAADEATQFGAALPETIEWHVFPGSGQQHFTLVEDQDGQRCTSTVTVDWTTEQVTLTVEGDTAVLPSNRQHVIVFHGGAVAADSTDQAAITAGQSLSFIGFPEDRTDDLQDEALRRIKAAWTSTQTKENVWRIMQGDGSLPHKLNALRKAADPFFVGMMYELLYCQESQEV</sequence>
<dbReference type="Gene3D" id="3.20.20.80">
    <property type="entry name" value="Glycosidases"/>
    <property type="match status" value="1"/>
</dbReference>
<name>A0A0R1XG04_9LACO</name>
<dbReference type="EMBL" id="AZFW01000060">
    <property type="protein sequence ID" value="KRM26905.1"/>
    <property type="molecule type" value="Genomic_DNA"/>
</dbReference>
<accession>A0A0R1XG04</accession>
<dbReference type="PANTHER" id="PTHR22762:SF89">
    <property type="entry name" value="ALPHA-XYLOSIDASE"/>
    <property type="match status" value="1"/>
</dbReference>
<dbReference type="CDD" id="cd06595">
    <property type="entry name" value="GH31_u1"/>
    <property type="match status" value="1"/>
</dbReference>
<dbReference type="InterPro" id="IPR048395">
    <property type="entry name" value="Glyco_hydro_31_C"/>
</dbReference>
<evidence type="ECO:0000313" key="6">
    <source>
        <dbReference type="Proteomes" id="UP000050949"/>
    </source>
</evidence>